<evidence type="ECO:0000313" key="2">
    <source>
        <dbReference type="EMBL" id="GGA81591.1"/>
    </source>
</evidence>
<dbReference type="PANTHER" id="PTHR36151">
    <property type="entry name" value="BLR2777 PROTEIN"/>
    <property type="match status" value="1"/>
</dbReference>
<dbReference type="RefSeq" id="WP_188663705.1">
    <property type="nucleotide sequence ID" value="NZ_BMKC01000002.1"/>
</dbReference>
<gene>
    <name evidence="2" type="ORF">GCM10011521_19930</name>
</gene>
<feature type="domain" description="ER-bound oxygenase mpaB/mpaB'/Rubber oxygenase catalytic" evidence="1">
    <location>
        <begin position="43"/>
        <end position="265"/>
    </location>
</feature>
<protein>
    <recommendedName>
        <fullName evidence="1">ER-bound oxygenase mpaB/mpaB'/Rubber oxygenase catalytic domain-containing protein</fullName>
    </recommendedName>
</protein>
<name>A0ABQ1HL09_9GAMM</name>
<evidence type="ECO:0000313" key="3">
    <source>
        <dbReference type="Proteomes" id="UP000623419"/>
    </source>
</evidence>
<dbReference type="InterPro" id="IPR018713">
    <property type="entry name" value="MPAB/Lcp_cat_dom"/>
</dbReference>
<keyword evidence="3" id="KW-1185">Reference proteome</keyword>
<proteinExistence type="predicted"/>
<accession>A0ABQ1HL09</accession>
<dbReference type="EMBL" id="BMKC01000002">
    <property type="protein sequence ID" value="GGA81591.1"/>
    <property type="molecule type" value="Genomic_DNA"/>
</dbReference>
<organism evidence="2 3">
    <name type="scientific">Arenimonas soli</name>
    <dbReference type="NCBI Taxonomy" id="2269504"/>
    <lineage>
        <taxon>Bacteria</taxon>
        <taxon>Pseudomonadati</taxon>
        <taxon>Pseudomonadota</taxon>
        <taxon>Gammaproteobacteria</taxon>
        <taxon>Lysobacterales</taxon>
        <taxon>Lysobacteraceae</taxon>
        <taxon>Arenimonas</taxon>
    </lineage>
</organism>
<sequence>MPSPLTQPLRTWVLRAFPRGESGLDYDNPADDPGLFDPASATWRIHADFAGMLSGGLCALVLQTLHPAALAGVWDHSNFRSDLVGRLRRTTHFVAGTSYAPRAQAQAQIARVRRIHDRVQGVTEAGEPYSANDPALLTWVHVTEAFGFLQGYRRFAGPVPRADADRYYDETRRIAEALGARDVPRSEAQVADYFDAVQPRLAFTGRSREVLRVLDTMRLPVPMAGLSRRVFLGAGMALLPDWARARLGQGRRERAQAEFAARLLATAAPLFRAGLNDGPAQHACRRMGLDPAWVRRGFGGGNGAQNR</sequence>
<dbReference type="Proteomes" id="UP000623419">
    <property type="component" value="Unassembled WGS sequence"/>
</dbReference>
<reference evidence="3" key="1">
    <citation type="journal article" date="2019" name="Int. J. Syst. Evol. Microbiol.">
        <title>The Global Catalogue of Microorganisms (GCM) 10K type strain sequencing project: providing services to taxonomists for standard genome sequencing and annotation.</title>
        <authorList>
            <consortium name="The Broad Institute Genomics Platform"/>
            <consortium name="The Broad Institute Genome Sequencing Center for Infectious Disease"/>
            <person name="Wu L."/>
            <person name="Ma J."/>
        </authorList>
    </citation>
    <scope>NUCLEOTIDE SEQUENCE [LARGE SCALE GENOMIC DNA]</scope>
    <source>
        <strain evidence="3">CGMCC 1.15905</strain>
    </source>
</reference>
<dbReference type="Pfam" id="PF09995">
    <property type="entry name" value="MPAB_Lcp_cat"/>
    <property type="match status" value="1"/>
</dbReference>
<dbReference type="PANTHER" id="PTHR36151:SF3">
    <property type="entry name" value="ER-BOUND OXYGENASE MPAB_MPAB'_RUBBER OXYGENASE CATALYTIC DOMAIN-CONTAINING PROTEIN"/>
    <property type="match status" value="1"/>
</dbReference>
<evidence type="ECO:0000259" key="1">
    <source>
        <dbReference type="Pfam" id="PF09995"/>
    </source>
</evidence>
<comment type="caution">
    <text evidence="2">The sequence shown here is derived from an EMBL/GenBank/DDBJ whole genome shotgun (WGS) entry which is preliminary data.</text>
</comment>